<feature type="region of interest" description="Disordered" evidence="1">
    <location>
        <begin position="1"/>
        <end position="81"/>
    </location>
</feature>
<protein>
    <submittedName>
        <fullName evidence="2">Uncharacterized protein</fullName>
    </submittedName>
</protein>
<evidence type="ECO:0000313" key="3">
    <source>
        <dbReference type="Proteomes" id="UP000688947"/>
    </source>
</evidence>
<dbReference type="Proteomes" id="UP000688947">
    <property type="component" value="Unassembled WGS sequence"/>
</dbReference>
<dbReference type="EMBL" id="JAENGZ010002017">
    <property type="protein sequence ID" value="KAG6945223.1"/>
    <property type="molecule type" value="Genomic_DNA"/>
</dbReference>
<gene>
    <name evidence="2" type="ORF">JG687_00017413</name>
</gene>
<accession>A0A8T1TQD1</accession>
<feature type="compositionally biased region" description="Acidic residues" evidence="1">
    <location>
        <begin position="1"/>
        <end position="24"/>
    </location>
</feature>
<proteinExistence type="predicted"/>
<feature type="non-terminal residue" evidence="2">
    <location>
        <position position="81"/>
    </location>
</feature>
<comment type="caution">
    <text evidence="2">The sequence shown here is derived from an EMBL/GenBank/DDBJ whole genome shotgun (WGS) entry which is preliminary data.</text>
</comment>
<name>A0A8T1TQD1_9STRA</name>
<dbReference type="AlphaFoldDB" id="A0A8T1TQD1"/>
<evidence type="ECO:0000256" key="1">
    <source>
        <dbReference type="SAM" id="MobiDB-lite"/>
    </source>
</evidence>
<evidence type="ECO:0000313" key="2">
    <source>
        <dbReference type="EMBL" id="KAG6945223.1"/>
    </source>
</evidence>
<sequence length="81" mass="8782">MDDASDEDYDPECDPDDVLDDDPEESPRTVRTAVQRETLGPVVGSGPDIGGSAKNNTDKPKEVEEEVDVDARSKRGGKQHV</sequence>
<reference evidence="2" key="1">
    <citation type="submission" date="2021-01" db="EMBL/GenBank/DDBJ databases">
        <title>Phytophthora aleatoria, a newly-described species from Pinus radiata is distinct from Phytophthora cactorum isolates based on comparative genomics.</title>
        <authorList>
            <person name="Mcdougal R."/>
            <person name="Panda P."/>
            <person name="Williams N."/>
            <person name="Studholme D.J."/>
        </authorList>
    </citation>
    <scope>NUCLEOTIDE SEQUENCE</scope>
    <source>
        <strain evidence="2">NZFS 3830</strain>
    </source>
</reference>
<organism evidence="2 3">
    <name type="scientific">Phytophthora cactorum</name>
    <dbReference type="NCBI Taxonomy" id="29920"/>
    <lineage>
        <taxon>Eukaryota</taxon>
        <taxon>Sar</taxon>
        <taxon>Stramenopiles</taxon>
        <taxon>Oomycota</taxon>
        <taxon>Peronosporomycetes</taxon>
        <taxon>Peronosporales</taxon>
        <taxon>Peronosporaceae</taxon>
        <taxon>Phytophthora</taxon>
    </lineage>
</organism>